<dbReference type="PANTHER" id="PTHR13460">
    <property type="match status" value="1"/>
</dbReference>
<dbReference type="InterPro" id="IPR009030">
    <property type="entry name" value="Growth_fac_rcpt_cys_sf"/>
</dbReference>
<evidence type="ECO:0000256" key="1">
    <source>
        <dbReference type="ARBA" id="ARBA00004115"/>
    </source>
</evidence>
<dbReference type="PROSITE" id="PS00652">
    <property type="entry name" value="TNFR_NGFR_1"/>
    <property type="match status" value="3"/>
</dbReference>
<evidence type="ECO:0000256" key="10">
    <source>
        <dbReference type="ARBA" id="ARBA00023277"/>
    </source>
</evidence>
<dbReference type="PANTHER" id="PTHR13460:SF0">
    <property type="entry name" value="MALECTIN"/>
    <property type="match status" value="1"/>
</dbReference>
<evidence type="ECO:0000256" key="12">
    <source>
        <dbReference type="SAM" id="SignalP"/>
    </source>
</evidence>
<sequence length="3668" mass="397263">MKSLFVVEILFVGLIFVYSLDPSTVVLALNCGASTPYTSTFGFVYAADNYYTTGSSYACSCSIGRTQNQTPYKVERYSTTTPSWGYRIPISTDGTYVIILQFAEIYFTTTNSRVFTIKIGNYVVKSSLDLVAQAGPKNACDLFVQFTLTSGVVYINGSSVTGAYSSGKLVLDFYRITENPKISGIILVKGDCSVADNCNMCYDLKCIACNSSTVTCTACIANATPVSGVCKCNANAIYVTASNTCVICDDLCGSCISSTPFLCNSCPSPYYLVSSVCLRACPYGFTSPCVAVSTIVIDTNFATYFYGTYGLFKTGTSGSSYYFFNSPESAADPIPVKNRGLYFSGGTYLETISAVYFSLNFSLGIWVWIIPGSGNIMTHSSGYRIIITETGVLKITLENQLEAALLVTTNSLSPANSAWVYLSYVISFASPSTTIRPYLNNAAQTSATQSGYIYRDPVSNTIILGKSSASNFNGYIYQFQLWNSAVSNFNAQYSDQICGTGATASCLWSCEFLYWINSGTITACDGSCSNGCTRNGSCNVCHDPLCSVCRGFIDGLCDQCVTNASGTPCTCNAGYMLSPSGFSCIACSTGCSGCTGTDYYQCSSCFSGYFLLKTQCLASCPSGYTSNSSSNTCVLSNSNVLSLNFQNLIQLDAVNGITVGSSNTNTYPKWESGNKDPIPSIYRGYYFTQTRYLTTSSISLGPWFSLLFWIKATQNGTIFSKYDGATWWLKILLASSKPQLTTLTLSDGTTTLAITGSSSISNSWTYLGFTCGLNGSGQTVVALYTGSTSSATPATGPTLASISSLFYNDTGALYLGSTSEGFTGWIWNFNIYNDNTYALAGWFNSGCNGCSSCPFEKICPDTCAWNLYNNAGTCFNCATMSCSRGCRSTESCNLCLYKECLACTLFDGPCSSCITNAYFSSPGVCTCNPNAFWDTSSLTCTICDNLCDQCQTTSLFLCSTCGSAYVPVSNVCLKSCPYGFGTGCTPVSTPVIDTSFNGVFLGTYGIFTTGASATKYQFFYNPESVDPIPVKDRGLYFDGQSYYMQSNVNVYLSHSFSWGAWIFVIEDGDFMQKYSRVSFSSKGDVKISLESPTTSASAKTISGSATSFTGWTYLSLASSLDLAAIATTITVSVNNAVFSTPNTYTKLIYRDVINTQLFIGKSSQSYFQGYIFDFKLWNVAVDFTITTDDICGGVTCMRTCNLTQYYDGADCADCDNSCTIGCTRTGSCNQCDDKLCAICTGFAAGLCTQCVSNAGNTPCACNPGYTVDISGFSCIKLALTCATGTGSQYNQCLTCNSPFYLLNTICTNECPDGYDSSSGNTCTSSSNPSLSISLNEIIQLDTVTNVGTLSVGLDNTNLYPLWENSDPSPAIYRGYYFNTKNSLQGGAFLISPWFTVSIWIRPTGTNAQYVFLKKDGTLEILTFKITSSTAVSLKINLSDRTLLTLTQTSGSSLTSKWNLMAFTGQIISSGAYQIQSYINNAASSAVTGTDATVYFFDSGKLYIGSDSSSLNGLKGFIYTLKIYTDQNKNAADWSSSCSGCTNCPVGGVCPSTCPINQFQNGSSCGSCDSALSCSRGCRSWDTCRLCADKTCYSCTSFSGHCTGCIPNASPSGMICACNSNAIWVHATESCDICDNLCSNCATASTIYFECSLCAGSNVLVGTICLRSCPTGFSTLPCTAANVPFLNEHFDTSFEGSYDTLVTSTDSSTYQFFNSPDPADPIPAKSRGLYFAGAQYLVSDAPIYLSHDFSVGLWVYPISGDIFQKDPIISINSNGTVSFLMETELEVVSLETSTDASLSDWVYLSTTAAYSSASTTLKFYVNNAVSWTTSVANNIVRDQNGRYLYIGKSQNSFFDGFVYTFKLWNYAVSSFSTEYSADICGGSGTSCLWNADITYYVDSGTKPCLTSCSYGCVRGTSCNICDDPLCNKCSSFYAGDCYECVAHASGTPCTCDSTYYLSSSGSTCLDCFSGCSTCTSSDYNSCSQCISGYYLFGSMLCDTQCPDGFIKGANTCQLDHSLILNLSFNDYIVLDTLNGFDVGIDNTGKYPNFDANDPVPAINRGYFFNGNSLMKMTSQSIFSPCSTILAWTYPQGQGAILLKSSGSTEFLKLTIDSSGFLILVITLNDASTLTAIASTNTMGSWHYFAFTAFIEVSGATTVSIYIDSSLLTTMTSASNTYFRDASSSILNLGMISSSSTIGFQGFLWSLKVFNDETHKDDDWPASSCTTSPCVSCPAGSFCSSYCPIWQYPDTTTCSTCKTSCGTHGCRTDQTCRLCLQKECYSCTSFSGNCLTCITNADFVGTQCQCNQNALWVEATETCDLCNSVCESCTDFTFTGCVKCASPLLMLSNVCVSFCPLGYSSSSISCTLSNDFVFSFKPLQIKDQVTDSQSNIPLYAGVESSFYPYYKTSDPYAAEYRGYYFRGTSYMKSKDVAPYLTISPIFTFVAWIRPHSNSGCIFSKQDSTNSVVNLINFSLVTGGFPSLTIKMKSGVYASYSSSSLAVTLSTWNFLMASSIISDTPAQQILFYVDTSLDNSPDLTSSWFQDIQSSFFISIGATLSTLSSSSNFYTGFLWSFAVYNSQKSAADLILFSSCSGCSVCPIALANVCLPDCELSNYWDGTSCQACQTQCNWGCVRYDKNCNLCQDVICSVCDDYSSVCITCMTNAHLAGIVCVCDDNYFWDTANEVCSQCDVSCDKCTAAGNSNCVSCASGYFTSSGKCIDTCPSGLYLYSGQCLASCPVGYVVSGSKCVLGKTFIFDLSFNSLKGVLTDSQSQIQAMTGNSQDFYPTYDSEDPIAAPLRGFYFDGSTSVMHLPIFTNLTSTVLNFTSSFTISIWINPEKDDGILIIKQDASLSTVFSIMLKAGYAQLELLFNSNGKIAFTSLNILKVSEWNHIAFTTDYQSANTVVSCYVNGVFDSVSVAISDYFNDLKTGITVTIGAQKASSKYLNFFKGFIFEIQGYNIVKLISSLALPIASCKETCQACPINGVCIPNCLISQFWIGPAYNTCSSCNAICKSCKDSGSKCNLCYDKKCLVCDSYNSGSCTTCKNGTSNPADCQCTDSLVWNSTADSCQSCPSNQYASDHICYDCPDLCKSCTGELECDSCVENAILDSQLCVCKPGYGKKSTSCLYVSFSVNLTVNYDNTIALNFSDTLMNQLTESQITLKISKGIIISWNITMINNTYYLITCTFGASVSYGTQITLLFNDLTQVLSTSNGMLKDSALTGILNKSLLTSSQQQSSITSNQVSAGTQAAIGVSVAVSCFNPNSSGLWAILNTISYLYFIPISGLPISDNIYSFFNAMNNANLIPNLFDFFVDQSQGHTPYADAVKFGFSNDLILINAGNQLTVLCYIIGIFPIIYFLAKCSERYIGKKFDAILKQYKFSTFLRFWVQSYLDIGFAAVIGLLTAMQNWKSLQNSPIEITNTLMCFIFTVLLIISPISLAIFSYRNMNKVTEKNNKSFHDVWGSFFYEFKNDNGLLSTQYYTLFFLRRNVYLVSFVFFSGSPYTQLTIGVILCIAFTFYIIVYAPFDNPVMQWANALSEIGITVVFFLLSGYLFDMSGESLGYLDNSVMYTVISIMGIQTVAPLIISIITLVQVIKQKLEGKAGLRSRPLRSAKVNPKRVEINNINDFFGDSHFTSLNAGEQSPSTIFFDETNTISQKPIKYYYPPMT</sequence>
<evidence type="ECO:0000256" key="7">
    <source>
        <dbReference type="ARBA" id="ARBA00023136"/>
    </source>
</evidence>
<keyword evidence="5" id="KW-0256">Endoplasmic reticulum</keyword>
<dbReference type="SUPFAM" id="SSF57184">
    <property type="entry name" value="Growth factor receptor domain"/>
    <property type="match status" value="8"/>
</dbReference>
<feature type="chain" id="PRO_5043392580" description="TNFR-Cys domain-containing protein" evidence="12">
    <location>
        <begin position="20"/>
        <end position="3668"/>
    </location>
</feature>
<feature type="transmembrane region" description="Helical" evidence="11">
    <location>
        <begin position="3419"/>
        <end position="3444"/>
    </location>
</feature>
<keyword evidence="8" id="KW-1015">Disulfide bond</keyword>
<protein>
    <recommendedName>
        <fullName evidence="13">TNFR-Cys domain-containing protein</fullName>
    </recommendedName>
</protein>
<reference evidence="14" key="1">
    <citation type="submission" date="2021-09" db="EMBL/GenBank/DDBJ databases">
        <authorList>
            <consortium name="AG Swart"/>
            <person name="Singh M."/>
            <person name="Singh A."/>
            <person name="Seah K."/>
            <person name="Emmerich C."/>
        </authorList>
    </citation>
    <scope>NUCLEOTIDE SEQUENCE</scope>
    <source>
        <strain evidence="14">ATCC30299</strain>
    </source>
</reference>
<evidence type="ECO:0000256" key="4">
    <source>
        <dbReference type="ARBA" id="ARBA00022729"/>
    </source>
</evidence>
<dbReference type="Pfam" id="PF13385">
    <property type="entry name" value="Laminin_G_3"/>
    <property type="match status" value="4"/>
</dbReference>
<keyword evidence="7 11" id="KW-0472">Membrane</keyword>
<feature type="transmembrane region" description="Helical" evidence="11">
    <location>
        <begin position="3343"/>
        <end position="3360"/>
    </location>
</feature>
<dbReference type="SUPFAM" id="SSF49899">
    <property type="entry name" value="Concanavalin A-like lectins/glucanases"/>
    <property type="match status" value="6"/>
</dbReference>
<proteinExistence type="inferred from homology"/>
<dbReference type="InterPro" id="IPR013320">
    <property type="entry name" value="ConA-like_dom_sf"/>
</dbReference>
<keyword evidence="9" id="KW-0325">Glycoprotein</keyword>
<dbReference type="InterPro" id="IPR006212">
    <property type="entry name" value="Furin_repeat"/>
</dbReference>
<feature type="domain" description="TNFR-Cys" evidence="13">
    <location>
        <begin position="2609"/>
        <end position="2646"/>
    </location>
</feature>
<organism evidence="14 15">
    <name type="scientific">Blepharisma stoltei</name>
    <dbReference type="NCBI Taxonomy" id="1481888"/>
    <lineage>
        <taxon>Eukaryota</taxon>
        <taxon>Sar</taxon>
        <taxon>Alveolata</taxon>
        <taxon>Ciliophora</taxon>
        <taxon>Postciliodesmatophora</taxon>
        <taxon>Heterotrichea</taxon>
        <taxon>Heterotrichida</taxon>
        <taxon>Blepharismidae</taxon>
        <taxon>Blepharisma</taxon>
    </lineage>
</organism>
<evidence type="ECO:0000256" key="11">
    <source>
        <dbReference type="SAM" id="Phobius"/>
    </source>
</evidence>
<dbReference type="GO" id="GO:0030246">
    <property type="term" value="F:carbohydrate binding"/>
    <property type="evidence" value="ECO:0007669"/>
    <property type="project" value="InterPro"/>
</dbReference>
<dbReference type="Pfam" id="PF11721">
    <property type="entry name" value="Malectin"/>
    <property type="match status" value="1"/>
</dbReference>
<evidence type="ECO:0000256" key="9">
    <source>
        <dbReference type="ARBA" id="ARBA00023180"/>
    </source>
</evidence>
<evidence type="ECO:0000256" key="5">
    <source>
        <dbReference type="ARBA" id="ARBA00022824"/>
    </source>
</evidence>
<feature type="domain" description="TNFR-Cys" evidence="13">
    <location>
        <begin position="2241"/>
        <end position="2278"/>
    </location>
</feature>
<gene>
    <name evidence="14" type="ORF">BSTOLATCC_MIC1364</name>
</gene>
<comment type="subcellular location">
    <subcellularLocation>
        <location evidence="1">Endoplasmic reticulum membrane</location>
        <topology evidence="1">Single-pass type I membrane protein</topology>
    </subcellularLocation>
</comment>
<dbReference type="InterPro" id="IPR000742">
    <property type="entry name" value="EGF"/>
</dbReference>
<evidence type="ECO:0000256" key="2">
    <source>
        <dbReference type="ARBA" id="ARBA00009141"/>
    </source>
</evidence>
<dbReference type="InterPro" id="IPR001368">
    <property type="entry name" value="TNFR/NGFR_Cys_rich_reg"/>
</dbReference>
<evidence type="ECO:0000259" key="13">
    <source>
        <dbReference type="PROSITE" id="PS00652"/>
    </source>
</evidence>
<dbReference type="SMART" id="SM00181">
    <property type="entry name" value="EGF"/>
    <property type="match status" value="14"/>
</dbReference>
<keyword evidence="10" id="KW-0119">Carbohydrate metabolism</keyword>
<dbReference type="CDD" id="cd00064">
    <property type="entry name" value="FU"/>
    <property type="match status" value="5"/>
</dbReference>
<dbReference type="GO" id="GO:0005789">
    <property type="term" value="C:endoplasmic reticulum membrane"/>
    <property type="evidence" value="ECO:0007669"/>
    <property type="project" value="UniProtKB-SubCell"/>
</dbReference>
<feature type="transmembrane region" description="Helical" evidence="11">
    <location>
        <begin position="3506"/>
        <end position="3526"/>
    </location>
</feature>
<feature type="transmembrane region" description="Helical" evidence="11">
    <location>
        <begin position="3386"/>
        <end position="3407"/>
    </location>
</feature>
<dbReference type="Gene3D" id="2.60.120.200">
    <property type="match status" value="6"/>
</dbReference>
<dbReference type="Proteomes" id="UP001162131">
    <property type="component" value="Unassembled WGS sequence"/>
</dbReference>
<feature type="transmembrane region" description="Helical" evidence="11">
    <location>
        <begin position="3533"/>
        <end position="3554"/>
    </location>
</feature>
<comment type="similarity">
    <text evidence="2">Belongs to the malectin family.</text>
</comment>
<feature type="signal peptide" evidence="12">
    <location>
        <begin position="1"/>
        <end position="19"/>
    </location>
</feature>
<keyword evidence="6 11" id="KW-1133">Transmembrane helix</keyword>
<keyword evidence="4 12" id="KW-0732">Signal</keyword>
<comment type="caution">
    <text evidence="14">The sequence shown here is derived from an EMBL/GenBank/DDBJ whole genome shotgun (WGS) entry which is preliminary data.</text>
</comment>
<feature type="transmembrane region" description="Helical" evidence="11">
    <location>
        <begin position="3569"/>
        <end position="3592"/>
    </location>
</feature>
<evidence type="ECO:0000313" key="14">
    <source>
        <dbReference type="EMBL" id="CAG9310521.1"/>
    </source>
</evidence>
<evidence type="ECO:0000256" key="3">
    <source>
        <dbReference type="ARBA" id="ARBA00022692"/>
    </source>
</evidence>
<dbReference type="InterPro" id="IPR021720">
    <property type="entry name" value="Malectin_dom"/>
</dbReference>
<accession>A0AAU9IAS4</accession>
<dbReference type="SMART" id="SM00261">
    <property type="entry name" value="FU"/>
    <property type="match status" value="10"/>
</dbReference>
<feature type="transmembrane region" description="Helical" evidence="11">
    <location>
        <begin position="3480"/>
        <end position="3500"/>
    </location>
</feature>
<evidence type="ECO:0000256" key="8">
    <source>
        <dbReference type="ARBA" id="ARBA00023157"/>
    </source>
</evidence>
<name>A0AAU9IAS4_9CILI</name>
<evidence type="ECO:0000313" key="15">
    <source>
        <dbReference type="Proteomes" id="UP001162131"/>
    </source>
</evidence>
<dbReference type="EMBL" id="CAJZBQ010000002">
    <property type="protein sequence ID" value="CAG9310521.1"/>
    <property type="molecule type" value="Genomic_DNA"/>
</dbReference>
<dbReference type="Gene3D" id="2.60.120.430">
    <property type="entry name" value="Galactose-binding lectin"/>
    <property type="match status" value="1"/>
</dbReference>
<dbReference type="Gene3D" id="2.10.220.10">
    <property type="entry name" value="Hormone Receptor, Insulin-like Growth Factor Receptor 1, Chain A, domain 2"/>
    <property type="match status" value="3"/>
</dbReference>
<feature type="domain" description="TNFR-Cys" evidence="13">
    <location>
        <begin position="1200"/>
        <end position="1236"/>
    </location>
</feature>
<evidence type="ECO:0000256" key="6">
    <source>
        <dbReference type="ARBA" id="ARBA00022989"/>
    </source>
</evidence>
<keyword evidence="3 11" id="KW-0812">Transmembrane</keyword>
<dbReference type="InterPro" id="IPR039155">
    <property type="entry name" value="MLEC"/>
</dbReference>
<keyword evidence="15" id="KW-1185">Reference proteome</keyword>